<gene>
    <name evidence="5" type="ORF">SAMN04244553_5612</name>
</gene>
<dbReference type="STRING" id="1379680.GCA_001612615_01853"/>
<keyword evidence="6" id="KW-1185">Reference proteome</keyword>
<evidence type="ECO:0000256" key="3">
    <source>
        <dbReference type="RuleBase" id="RU000363"/>
    </source>
</evidence>
<comment type="similarity">
    <text evidence="1 3">Belongs to the short-chain dehydrogenases/reductases (SDR) family.</text>
</comment>
<name>A0A285LUP7_9NOCA</name>
<dbReference type="EMBL" id="OBEG01000006">
    <property type="protein sequence ID" value="SNY88632.1"/>
    <property type="molecule type" value="Genomic_DNA"/>
</dbReference>
<dbReference type="SMART" id="SM00822">
    <property type="entry name" value="PKS_KR"/>
    <property type="match status" value="1"/>
</dbReference>
<sequence>MDIADSVVLVAGGASGLGLAVVRRLTEVGATAVVLDTRPAESGAFQGGSVHEVLGDVCEEGDVAAALDRAAEFGSLRAVVNCAGIDRTGLTLDASGPLPLEQFGQVVQVNLVGAFNVIRLAAERMARLEAVAGERGVIVNTGSIAGSDAPAGLVSYVASKAGLAGMTLAAARDLAGALIRVVTVAPGMFDTPMFRRLPDFAQQASLALAAHPARLGAPAEFAELVAHVIHNPMLNGETIRVDAAARLGAP</sequence>
<proteinExistence type="inferred from homology"/>
<dbReference type="Proteomes" id="UP000219565">
    <property type="component" value="Unassembled WGS sequence"/>
</dbReference>
<keyword evidence="2" id="KW-0560">Oxidoreductase</keyword>
<evidence type="ECO:0000256" key="1">
    <source>
        <dbReference type="ARBA" id="ARBA00006484"/>
    </source>
</evidence>
<dbReference type="PROSITE" id="PS00061">
    <property type="entry name" value="ADH_SHORT"/>
    <property type="match status" value="1"/>
</dbReference>
<dbReference type="InterPro" id="IPR057326">
    <property type="entry name" value="KR_dom"/>
</dbReference>
<organism evidence="5 6">
    <name type="scientific">Nocardia amikacinitolerans</name>
    <dbReference type="NCBI Taxonomy" id="756689"/>
    <lineage>
        <taxon>Bacteria</taxon>
        <taxon>Bacillati</taxon>
        <taxon>Actinomycetota</taxon>
        <taxon>Actinomycetes</taxon>
        <taxon>Mycobacteriales</taxon>
        <taxon>Nocardiaceae</taxon>
        <taxon>Nocardia</taxon>
    </lineage>
</organism>
<dbReference type="InterPro" id="IPR036291">
    <property type="entry name" value="NAD(P)-bd_dom_sf"/>
</dbReference>
<evidence type="ECO:0000256" key="2">
    <source>
        <dbReference type="ARBA" id="ARBA00023002"/>
    </source>
</evidence>
<dbReference type="Pfam" id="PF00106">
    <property type="entry name" value="adh_short"/>
    <property type="match status" value="1"/>
</dbReference>
<dbReference type="PRINTS" id="PR00080">
    <property type="entry name" value="SDRFAMILY"/>
</dbReference>
<dbReference type="InterPro" id="IPR002347">
    <property type="entry name" value="SDR_fam"/>
</dbReference>
<dbReference type="PANTHER" id="PTHR43658:SF8">
    <property type="entry name" value="17-BETA-HYDROXYSTEROID DEHYDROGENASE 14-RELATED"/>
    <property type="match status" value="1"/>
</dbReference>
<reference evidence="6" key="1">
    <citation type="submission" date="2017-09" db="EMBL/GenBank/DDBJ databases">
        <authorList>
            <person name="Varghese N."/>
            <person name="Submissions S."/>
        </authorList>
    </citation>
    <scope>NUCLEOTIDE SEQUENCE [LARGE SCALE GENOMIC DNA]</scope>
    <source>
        <strain evidence="6">DSM 45537</strain>
    </source>
</reference>
<dbReference type="SUPFAM" id="SSF51735">
    <property type="entry name" value="NAD(P)-binding Rossmann-fold domains"/>
    <property type="match status" value="1"/>
</dbReference>
<dbReference type="AlphaFoldDB" id="A0A285LUP7"/>
<evidence type="ECO:0000259" key="4">
    <source>
        <dbReference type="SMART" id="SM00822"/>
    </source>
</evidence>
<dbReference type="RefSeq" id="WP_097247475.1">
    <property type="nucleotide sequence ID" value="NZ_OBEG01000006.1"/>
</dbReference>
<feature type="domain" description="Ketoreductase" evidence="4">
    <location>
        <begin position="6"/>
        <end position="192"/>
    </location>
</feature>
<accession>A0A285LUP7</accession>
<dbReference type="Gene3D" id="3.40.50.720">
    <property type="entry name" value="NAD(P)-binding Rossmann-like Domain"/>
    <property type="match status" value="1"/>
</dbReference>
<evidence type="ECO:0000313" key="6">
    <source>
        <dbReference type="Proteomes" id="UP000219565"/>
    </source>
</evidence>
<evidence type="ECO:0000313" key="5">
    <source>
        <dbReference type="EMBL" id="SNY88632.1"/>
    </source>
</evidence>
<dbReference type="PRINTS" id="PR00081">
    <property type="entry name" value="GDHRDH"/>
</dbReference>
<dbReference type="InterPro" id="IPR020904">
    <property type="entry name" value="Sc_DH/Rdtase_CS"/>
</dbReference>
<protein>
    <submittedName>
        <fullName evidence="5">NAD(P)-dependent dehydrogenase, short-chain alcohol dehydrogenase family</fullName>
    </submittedName>
</protein>
<dbReference type="OrthoDB" id="9795647at2"/>
<dbReference type="PANTHER" id="PTHR43658">
    <property type="entry name" value="SHORT-CHAIN DEHYDROGENASE/REDUCTASE"/>
    <property type="match status" value="1"/>
</dbReference>
<dbReference type="GO" id="GO:0016491">
    <property type="term" value="F:oxidoreductase activity"/>
    <property type="evidence" value="ECO:0007669"/>
    <property type="project" value="UniProtKB-KW"/>
</dbReference>